<dbReference type="RefSeq" id="WP_352064043.1">
    <property type="nucleotide sequence ID" value="NZ_JBEPAZ010000016.1"/>
</dbReference>
<name>A0ABV1U8I4_9ACTN</name>
<keyword evidence="3" id="KW-1185">Reference proteome</keyword>
<proteinExistence type="inferred from homology"/>
<dbReference type="Pfam" id="PF03691">
    <property type="entry name" value="UPF0167"/>
    <property type="match status" value="1"/>
</dbReference>
<sequence length="313" mass="33943">MGFAIRVHKFREGDIVPVDASVVREVLEPYAPYDVPDGEAVEWVRAADGSEADVYLDHGVTFDRPGPGVLYPIAEVARRTRAAVLLLGDPAAAIVTCEEDRAHLPEDLRGTAVVAPSSVLTGATIQQVIRPLPEPRPRPALPPFPYHPDPVATGSVIAAAETCVCCGHDQGWICTGPVYGADVPDGRVCPYCVAFGTAAERCGAFFNEVEARRIPDDAARRIRERTPNFATWQDWDWPAHCGDGGVFLGAVGAEELRSHPQALDHLRRQCAEWGWGTERTEGFVGALDKDGGPTGYLFRCRVCDTPFAHADFT</sequence>
<dbReference type="InterPro" id="IPR005363">
    <property type="entry name" value="UPF0167"/>
</dbReference>
<comment type="caution">
    <text evidence="2">The sequence shown here is derived from an EMBL/GenBank/DDBJ whole genome shotgun (WGS) entry which is preliminary data.</text>
</comment>
<reference evidence="2 3" key="1">
    <citation type="submission" date="2024-06" db="EMBL/GenBank/DDBJ databases">
        <title>The Natural Products Discovery Center: Release of the First 8490 Sequenced Strains for Exploring Actinobacteria Biosynthetic Diversity.</title>
        <authorList>
            <person name="Kalkreuter E."/>
            <person name="Kautsar S.A."/>
            <person name="Yang D."/>
            <person name="Bader C.D."/>
            <person name="Teijaro C.N."/>
            <person name="Fluegel L."/>
            <person name="Davis C.M."/>
            <person name="Simpson J.R."/>
            <person name="Lauterbach L."/>
            <person name="Steele A.D."/>
            <person name="Gui C."/>
            <person name="Meng S."/>
            <person name="Li G."/>
            <person name="Viehrig K."/>
            <person name="Ye F."/>
            <person name="Su P."/>
            <person name="Kiefer A.F."/>
            <person name="Nichols A."/>
            <person name="Cepeda A.J."/>
            <person name="Yan W."/>
            <person name="Fan B."/>
            <person name="Jiang Y."/>
            <person name="Adhikari A."/>
            <person name="Zheng C.-J."/>
            <person name="Schuster L."/>
            <person name="Cowan T.M."/>
            <person name="Smanski M.J."/>
            <person name="Chevrette M.G."/>
            <person name="De Carvalho L.P.S."/>
            <person name="Shen B."/>
        </authorList>
    </citation>
    <scope>NUCLEOTIDE SEQUENCE [LARGE SCALE GENOMIC DNA]</scope>
    <source>
        <strain evidence="2 3">NPDC001166</strain>
    </source>
</reference>
<evidence type="ECO:0000313" key="3">
    <source>
        <dbReference type="Proteomes" id="UP001470023"/>
    </source>
</evidence>
<gene>
    <name evidence="2" type="ORF">ABT272_20155</name>
</gene>
<protein>
    <submittedName>
        <fullName evidence="2">CbrC family protein</fullName>
    </submittedName>
</protein>
<evidence type="ECO:0000313" key="2">
    <source>
        <dbReference type="EMBL" id="MER6430032.1"/>
    </source>
</evidence>
<evidence type="ECO:0000256" key="1">
    <source>
        <dbReference type="ARBA" id="ARBA00008525"/>
    </source>
</evidence>
<dbReference type="Proteomes" id="UP001470023">
    <property type="component" value="Unassembled WGS sequence"/>
</dbReference>
<accession>A0ABV1U8I4</accession>
<dbReference type="EMBL" id="JBEPAZ010000016">
    <property type="protein sequence ID" value="MER6430032.1"/>
    <property type="molecule type" value="Genomic_DNA"/>
</dbReference>
<comment type="similarity">
    <text evidence="1">Belongs to the UPF0167 family.</text>
</comment>
<organism evidence="2 3">
    <name type="scientific">Streptomyces sp. 900105245</name>
    <dbReference type="NCBI Taxonomy" id="3154379"/>
    <lineage>
        <taxon>Bacteria</taxon>
        <taxon>Bacillati</taxon>
        <taxon>Actinomycetota</taxon>
        <taxon>Actinomycetes</taxon>
        <taxon>Kitasatosporales</taxon>
        <taxon>Streptomycetaceae</taxon>
        <taxon>Streptomyces</taxon>
    </lineage>
</organism>